<protein>
    <submittedName>
        <fullName evidence="1">Uncharacterized protein</fullName>
    </submittedName>
</protein>
<organism evidence="1">
    <name type="scientific">Vecturithrix granuli</name>
    <dbReference type="NCBI Taxonomy" id="1499967"/>
    <lineage>
        <taxon>Bacteria</taxon>
        <taxon>Candidatus Moduliflexota</taxon>
        <taxon>Candidatus Vecturitrichia</taxon>
        <taxon>Candidatus Vecturitrichales</taxon>
        <taxon>Candidatus Vecturitrichaceae</taxon>
        <taxon>Candidatus Vecturithrix</taxon>
    </lineage>
</organism>
<evidence type="ECO:0000313" key="2">
    <source>
        <dbReference type="Proteomes" id="UP000030661"/>
    </source>
</evidence>
<dbReference type="Proteomes" id="UP000030661">
    <property type="component" value="Unassembled WGS sequence"/>
</dbReference>
<sequence>MSYPYSIYDQHGDECQEKKLNGRQTSPADHIPETPRNSALLVYLNVKCPDLALYPGFSALFILLNRQFHAAFGDVEQEF</sequence>
<reference evidence="1" key="1">
    <citation type="journal article" date="2015" name="PeerJ">
        <title>First genomic representation of candidate bacterial phylum KSB3 points to enhanced environmental sensing as a trigger of wastewater bulking.</title>
        <authorList>
            <person name="Sekiguchi Y."/>
            <person name="Ohashi A."/>
            <person name="Parks D.H."/>
            <person name="Yamauchi T."/>
            <person name="Tyson G.W."/>
            <person name="Hugenholtz P."/>
        </authorList>
    </citation>
    <scope>NUCLEOTIDE SEQUENCE [LARGE SCALE GENOMIC DNA]</scope>
</reference>
<dbReference type="HOGENOM" id="CLU_2598887_0_0_0"/>
<name>A0A081BXS7_VECG1</name>
<dbReference type="EMBL" id="DF820465">
    <property type="protein sequence ID" value="GAK57132.1"/>
    <property type="molecule type" value="Genomic_DNA"/>
</dbReference>
<proteinExistence type="predicted"/>
<gene>
    <name evidence="1" type="ORF">U27_04097</name>
</gene>
<dbReference type="AlphaFoldDB" id="A0A081BXS7"/>
<evidence type="ECO:0000313" key="1">
    <source>
        <dbReference type="EMBL" id="GAK57132.1"/>
    </source>
</evidence>
<accession>A0A081BXS7</accession>
<keyword evidence="2" id="KW-1185">Reference proteome</keyword>